<evidence type="ECO:0000313" key="3">
    <source>
        <dbReference type="EMBL" id="AWB32570.1"/>
    </source>
</evidence>
<dbReference type="Proteomes" id="UP000244571">
    <property type="component" value="Chromosome"/>
</dbReference>
<evidence type="ECO:0000256" key="1">
    <source>
        <dbReference type="SAM" id="Coils"/>
    </source>
</evidence>
<sequence length="507" mass="56148">MTEQEDLPSDEPREEDVSEEVKDQAASETESEGYDEPDTDDSPEFRLQELSFEYARERASLAEQISQLQQENDRLQCHIRKLEQFGGHTWSGVSSPVTNDRYSQRYFFSPSPLESLATVKHRSQMNLEYCELDVSDLTSALVARTDISSLLVLGNVSDKKWLQDVAGRAEHARLHLFYSSRRKDVSEMLSVLGSVMNGHPQINLHRISEPSAFDSLVPALMRGVRSPVLVLLRPQFVSDTGIDWNSIARMISLLPDGSRVFSEKLVNESFKAELTRVTENSLIELAWLSPLSVILADDESEELALGDVSGEAEHVAFSDSDVSGELPAILASLSLPSSFGFAEEATSALSKLHERIKFKKYRQIVEIGAGITTLVIADALRQNSRGQAVSLGLSEGSLTQVRSLLREKNLDIWVELRSIDRMTPVEAASSLDTVATPGRWESTIDLEDPLYGLEGVDLVCVHMDSESDFGEKVEPLLREVSKRLSADAEIWLDGKVLPASSGGMASF</sequence>
<evidence type="ECO:0000313" key="4">
    <source>
        <dbReference type="Proteomes" id="UP000244571"/>
    </source>
</evidence>
<organism evidence="3 4">
    <name type="scientific">Orrella marina</name>
    <dbReference type="NCBI Taxonomy" id="2163011"/>
    <lineage>
        <taxon>Bacteria</taxon>
        <taxon>Pseudomonadati</taxon>
        <taxon>Pseudomonadota</taxon>
        <taxon>Betaproteobacteria</taxon>
        <taxon>Burkholderiales</taxon>
        <taxon>Alcaligenaceae</taxon>
        <taxon>Orrella</taxon>
    </lineage>
</organism>
<feature type="region of interest" description="Disordered" evidence="2">
    <location>
        <begin position="1"/>
        <end position="44"/>
    </location>
</feature>
<gene>
    <name evidence="3" type="ORF">DBV39_01270</name>
</gene>
<name>A0A2R4XFJ1_9BURK</name>
<dbReference type="Gene3D" id="3.40.50.150">
    <property type="entry name" value="Vaccinia Virus protein VP39"/>
    <property type="match status" value="1"/>
</dbReference>
<evidence type="ECO:0000256" key="2">
    <source>
        <dbReference type="SAM" id="MobiDB-lite"/>
    </source>
</evidence>
<dbReference type="InterPro" id="IPR029063">
    <property type="entry name" value="SAM-dependent_MTases_sf"/>
</dbReference>
<dbReference type="KEGG" id="boz:DBV39_01270"/>
<feature type="compositionally biased region" description="Acidic residues" evidence="2">
    <location>
        <begin position="1"/>
        <end position="18"/>
    </location>
</feature>
<proteinExistence type="predicted"/>
<keyword evidence="4" id="KW-1185">Reference proteome</keyword>
<feature type="coiled-coil region" evidence="1">
    <location>
        <begin position="58"/>
        <end position="85"/>
    </location>
</feature>
<dbReference type="OrthoDB" id="823440at2"/>
<reference evidence="3 4" key="1">
    <citation type="submission" date="2018-04" db="EMBL/GenBank/DDBJ databases">
        <title>Bordetella sp. HZ20 isolated from seawater.</title>
        <authorList>
            <person name="Sun C."/>
        </authorList>
    </citation>
    <scope>NUCLEOTIDE SEQUENCE [LARGE SCALE GENOMIC DNA]</scope>
    <source>
        <strain evidence="3 4">HZ20</strain>
    </source>
</reference>
<dbReference type="AlphaFoldDB" id="A0A2R4XFJ1"/>
<feature type="compositionally biased region" description="Acidic residues" evidence="2">
    <location>
        <begin position="29"/>
        <end position="42"/>
    </location>
</feature>
<accession>A0A2R4XFJ1</accession>
<protein>
    <submittedName>
        <fullName evidence="3">Uncharacterized protein</fullName>
    </submittedName>
</protein>
<dbReference type="EMBL" id="CP028901">
    <property type="protein sequence ID" value="AWB32570.1"/>
    <property type="molecule type" value="Genomic_DNA"/>
</dbReference>
<dbReference type="RefSeq" id="WP_108620011.1">
    <property type="nucleotide sequence ID" value="NZ_CP028901.1"/>
</dbReference>
<keyword evidence="1" id="KW-0175">Coiled coil</keyword>